<feature type="region of interest" description="Disordered" evidence="1">
    <location>
        <begin position="1"/>
        <end position="27"/>
    </location>
</feature>
<dbReference type="AlphaFoldDB" id="A0A9P6MXZ5"/>
<comment type="caution">
    <text evidence="2">The sequence shown here is derived from an EMBL/GenBank/DDBJ whole genome shotgun (WGS) entry which is preliminary data.</text>
</comment>
<evidence type="ECO:0000256" key="1">
    <source>
        <dbReference type="SAM" id="MobiDB-lite"/>
    </source>
</evidence>
<feature type="non-terminal residue" evidence="2">
    <location>
        <position position="236"/>
    </location>
</feature>
<proteinExistence type="predicted"/>
<gene>
    <name evidence="2" type="ORF">BGZ80_009190</name>
</gene>
<protein>
    <submittedName>
        <fullName evidence="2">Uncharacterized protein</fullName>
    </submittedName>
</protein>
<reference evidence="2" key="1">
    <citation type="journal article" date="2020" name="Fungal Divers.">
        <title>Resolving the Mortierellaceae phylogeny through synthesis of multi-gene phylogenetics and phylogenomics.</title>
        <authorList>
            <person name="Vandepol N."/>
            <person name="Liber J."/>
            <person name="Desiro A."/>
            <person name="Na H."/>
            <person name="Kennedy M."/>
            <person name="Barry K."/>
            <person name="Grigoriev I.V."/>
            <person name="Miller A.N."/>
            <person name="O'Donnell K."/>
            <person name="Stajich J.E."/>
            <person name="Bonito G."/>
        </authorList>
    </citation>
    <scope>NUCLEOTIDE SEQUENCE</scope>
    <source>
        <strain evidence="2">NRRL 2769</strain>
    </source>
</reference>
<keyword evidence="3" id="KW-1185">Reference proteome</keyword>
<evidence type="ECO:0000313" key="2">
    <source>
        <dbReference type="EMBL" id="KAG0016495.1"/>
    </source>
</evidence>
<name>A0A9P6MXZ5_9FUNG</name>
<sequence length="236" mass="26319">MTSPLQAYRIRHSLSGNRRNSNESCNDSSSICYNNNNNIVSKNDNGSGSTSNNSHNGHSAQNVSQDHISRDHADFGCRPTSGPVSNAGFGSDSVSMSSSTSWAPSTEASSLASLPPSPSPLVTPTSEVDPKHDELMMLKHEAFQELASQTQRFDDLFIAKMIYWESLDAEEKAQWLEREQTGNTDRGTEEVEMDELISALDCRVTCKDYSALIAFERQVETERRQHQMTEHQQRRT</sequence>
<feature type="compositionally biased region" description="Low complexity" evidence="1">
    <location>
        <begin position="42"/>
        <end position="59"/>
    </location>
</feature>
<accession>A0A9P6MXZ5</accession>
<organism evidence="2 3">
    <name type="scientific">Entomortierella chlamydospora</name>
    <dbReference type="NCBI Taxonomy" id="101097"/>
    <lineage>
        <taxon>Eukaryota</taxon>
        <taxon>Fungi</taxon>
        <taxon>Fungi incertae sedis</taxon>
        <taxon>Mucoromycota</taxon>
        <taxon>Mortierellomycotina</taxon>
        <taxon>Mortierellomycetes</taxon>
        <taxon>Mortierellales</taxon>
        <taxon>Mortierellaceae</taxon>
        <taxon>Entomortierella</taxon>
    </lineage>
</organism>
<feature type="region of interest" description="Disordered" evidence="1">
    <location>
        <begin position="42"/>
        <end position="128"/>
    </location>
</feature>
<feature type="compositionally biased region" description="Low complexity" evidence="1">
    <location>
        <begin position="91"/>
        <end position="114"/>
    </location>
</feature>
<dbReference type="EMBL" id="JAAAID010000529">
    <property type="protein sequence ID" value="KAG0016495.1"/>
    <property type="molecule type" value="Genomic_DNA"/>
</dbReference>
<feature type="compositionally biased region" description="Polar residues" evidence="1">
    <location>
        <begin position="14"/>
        <end position="23"/>
    </location>
</feature>
<evidence type="ECO:0000313" key="3">
    <source>
        <dbReference type="Proteomes" id="UP000703661"/>
    </source>
</evidence>
<dbReference type="Proteomes" id="UP000703661">
    <property type="component" value="Unassembled WGS sequence"/>
</dbReference>